<evidence type="ECO:0000256" key="1">
    <source>
        <dbReference type="SAM" id="MobiDB-lite"/>
    </source>
</evidence>
<organism evidence="2 3">
    <name type="scientific">Gymnopus androsaceus JB14</name>
    <dbReference type="NCBI Taxonomy" id="1447944"/>
    <lineage>
        <taxon>Eukaryota</taxon>
        <taxon>Fungi</taxon>
        <taxon>Dikarya</taxon>
        <taxon>Basidiomycota</taxon>
        <taxon>Agaricomycotina</taxon>
        <taxon>Agaricomycetes</taxon>
        <taxon>Agaricomycetidae</taxon>
        <taxon>Agaricales</taxon>
        <taxon>Marasmiineae</taxon>
        <taxon>Omphalotaceae</taxon>
        <taxon>Gymnopus</taxon>
    </lineage>
</organism>
<gene>
    <name evidence="2" type="ORF">BT96DRAFT_1007887</name>
</gene>
<keyword evidence="3" id="KW-1185">Reference proteome</keyword>
<evidence type="ECO:0000313" key="2">
    <source>
        <dbReference type="EMBL" id="KAE9384621.1"/>
    </source>
</evidence>
<feature type="region of interest" description="Disordered" evidence="1">
    <location>
        <begin position="1"/>
        <end position="26"/>
    </location>
</feature>
<proteinExistence type="predicted"/>
<protein>
    <submittedName>
        <fullName evidence="2">Uncharacterized protein</fullName>
    </submittedName>
</protein>
<dbReference type="AlphaFoldDB" id="A0A6A4GGJ3"/>
<dbReference type="Proteomes" id="UP000799118">
    <property type="component" value="Unassembled WGS sequence"/>
</dbReference>
<reference evidence="2" key="1">
    <citation type="journal article" date="2019" name="Environ. Microbiol.">
        <title>Fungal ecological strategies reflected in gene transcription - a case study of two litter decomposers.</title>
        <authorList>
            <person name="Barbi F."/>
            <person name="Kohler A."/>
            <person name="Barry K."/>
            <person name="Baskaran P."/>
            <person name="Daum C."/>
            <person name="Fauchery L."/>
            <person name="Ihrmark K."/>
            <person name="Kuo A."/>
            <person name="LaButti K."/>
            <person name="Lipzen A."/>
            <person name="Morin E."/>
            <person name="Grigoriev I.V."/>
            <person name="Henrissat B."/>
            <person name="Lindahl B."/>
            <person name="Martin F."/>
        </authorList>
    </citation>
    <scope>NUCLEOTIDE SEQUENCE</scope>
    <source>
        <strain evidence="2">JB14</strain>
    </source>
</reference>
<dbReference type="EMBL" id="ML770109">
    <property type="protein sequence ID" value="KAE9384621.1"/>
    <property type="molecule type" value="Genomic_DNA"/>
</dbReference>
<sequence>MNRSHPGIDPSRLPPVHRSTQNGSEAYQTPVSAPIHTAVPRQPAISPSTIFPGSQMGSGPGRAPYIQNNLSLPLFPSLSQSISNSFRKAVPIVRNFLHSSSSQNVVSPHSQIPYTAPPPTPLPISTVTAPLHPSYVPNVIAPMISRPLPPSRSAPLRPPTASERLRSCASIAQIRSQTVVSRPDDSISSWSFSSNASEPMSLTSFVLSLAPYIHLPYNSMYNYLQQPHDHQDPQAPIRPPSVVAPATHAPILHPRPYQPYATAQLVALGEDAVIASHFDQCLVPGPSVVCPPTVAVPGHPVLQMT</sequence>
<name>A0A6A4GGJ3_9AGAR</name>
<evidence type="ECO:0000313" key="3">
    <source>
        <dbReference type="Proteomes" id="UP000799118"/>
    </source>
</evidence>
<accession>A0A6A4GGJ3</accession>